<gene>
    <name evidence="2" type="ORF">AVEN_18502_1</name>
</gene>
<evidence type="ECO:0000256" key="1">
    <source>
        <dbReference type="SAM" id="MobiDB-lite"/>
    </source>
</evidence>
<dbReference type="AlphaFoldDB" id="A0A4Y2QF38"/>
<evidence type="ECO:0000313" key="2">
    <source>
        <dbReference type="EMBL" id="GBN62071.1"/>
    </source>
</evidence>
<feature type="compositionally biased region" description="Polar residues" evidence="1">
    <location>
        <begin position="72"/>
        <end position="82"/>
    </location>
</feature>
<dbReference type="Proteomes" id="UP000499080">
    <property type="component" value="Unassembled WGS sequence"/>
</dbReference>
<accession>A0A4Y2QF38</accession>
<reference evidence="2 3" key="1">
    <citation type="journal article" date="2019" name="Sci. Rep.">
        <title>Orb-weaving spider Araneus ventricosus genome elucidates the spidroin gene catalogue.</title>
        <authorList>
            <person name="Kono N."/>
            <person name="Nakamura H."/>
            <person name="Ohtoshi R."/>
            <person name="Moran D.A.P."/>
            <person name="Shinohara A."/>
            <person name="Yoshida Y."/>
            <person name="Fujiwara M."/>
            <person name="Mori M."/>
            <person name="Tomita M."/>
            <person name="Arakawa K."/>
        </authorList>
    </citation>
    <scope>NUCLEOTIDE SEQUENCE [LARGE SCALE GENOMIC DNA]</scope>
</reference>
<protein>
    <submittedName>
        <fullName evidence="2">Uncharacterized protein</fullName>
    </submittedName>
</protein>
<proteinExistence type="predicted"/>
<dbReference type="EMBL" id="BGPR01013756">
    <property type="protein sequence ID" value="GBN62071.1"/>
    <property type="molecule type" value="Genomic_DNA"/>
</dbReference>
<organism evidence="2 3">
    <name type="scientific">Araneus ventricosus</name>
    <name type="common">Orbweaver spider</name>
    <name type="synonym">Epeira ventricosa</name>
    <dbReference type="NCBI Taxonomy" id="182803"/>
    <lineage>
        <taxon>Eukaryota</taxon>
        <taxon>Metazoa</taxon>
        <taxon>Ecdysozoa</taxon>
        <taxon>Arthropoda</taxon>
        <taxon>Chelicerata</taxon>
        <taxon>Arachnida</taxon>
        <taxon>Araneae</taxon>
        <taxon>Araneomorphae</taxon>
        <taxon>Entelegynae</taxon>
        <taxon>Araneoidea</taxon>
        <taxon>Araneidae</taxon>
        <taxon>Araneus</taxon>
    </lineage>
</organism>
<comment type="caution">
    <text evidence="2">The sequence shown here is derived from an EMBL/GenBank/DDBJ whole genome shotgun (WGS) entry which is preliminary data.</text>
</comment>
<evidence type="ECO:0000313" key="3">
    <source>
        <dbReference type="Proteomes" id="UP000499080"/>
    </source>
</evidence>
<sequence>MGRRSVSHPVNQYGCCNVLPKHRSGAAKGDFPDLPKHRSGTAKGDFPDLTEGRSGTAKGDFPDLPKHRSGRSLLSNVSSTWL</sequence>
<name>A0A4Y2QF38_ARAVE</name>
<keyword evidence="3" id="KW-1185">Reference proteome</keyword>
<feature type="region of interest" description="Disordered" evidence="1">
    <location>
        <begin position="1"/>
        <end position="82"/>
    </location>
</feature>